<comment type="function">
    <text evidence="5">Involved in salt tolerance by producing GG-phosphate from ADP-glucose and glycerol-3-phosphate (G3P), an intermediate in the synthesis of the osmolyte glucosylglycerol (GG).</text>
</comment>
<dbReference type="AlphaFoldDB" id="S0G6V6"/>
<dbReference type="PANTHER" id="PTHR10788:SF106">
    <property type="entry name" value="BCDNA.GH08860"/>
    <property type="match status" value="1"/>
</dbReference>
<dbReference type="PATRIC" id="fig|1286635.3.peg.991"/>
<dbReference type="EMBL" id="APJX01000002">
    <property type="protein sequence ID" value="EMS80346.1"/>
    <property type="molecule type" value="Genomic_DNA"/>
</dbReference>
<name>S0G6V6_9BACT</name>
<dbReference type="InterPro" id="IPR001830">
    <property type="entry name" value="Glyco_trans_20"/>
</dbReference>
<evidence type="ECO:0000256" key="6">
    <source>
        <dbReference type="ARBA" id="ARBA00060702"/>
    </source>
</evidence>
<dbReference type="SUPFAM" id="SSF53756">
    <property type="entry name" value="UDP-Glycosyltransferase/glycogen phosphorylase"/>
    <property type="match status" value="1"/>
</dbReference>
<dbReference type="GO" id="GO:0003825">
    <property type="term" value="F:alpha,alpha-trehalose-phosphate synthase (UDP-forming) activity"/>
    <property type="evidence" value="ECO:0007669"/>
    <property type="project" value="TreeGrafter"/>
</dbReference>
<protein>
    <recommendedName>
        <fullName evidence="8">Glucosylglycerol-phosphate synthase</fullName>
        <ecNumber evidence="7">2.4.1.213</ecNumber>
    </recommendedName>
    <alternativeName>
        <fullName evidence="9">Glucosyl-glycerol-phosphate synthase</fullName>
    </alternativeName>
</protein>
<reference evidence="10 11" key="1">
    <citation type="journal article" date="2013" name="Genome Announc.">
        <title>Draft Genome Sequence of Desulfotignum phosphitoxidans DSM 13687 Strain FiPS-3.</title>
        <authorList>
            <person name="Poehlein A."/>
            <person name="Daniel R."/>
            <person name="Simeonova D.D."/>
        </authorList>
    </citation>
    <scope>NUCLEOTIDE SEQUENCE [LARGE SCALE GENOMIC DNA]</scope>
    <source>
        <strain evidence="10 11">DSM 13687</strain>
    </source>
</reference>
<dbReference type="PANTHER" id="PTHR10788">
    <property type="entry name" value="TREHALOSE-6-PHOSPHATE SYNTHASE"/>
    <property type="match status" value="1"/>
</dbReference>
<comment type="pathway">
    <text evidence="6">Glycan metabolism; glucosylglycerol biosynthesis.</text>
</comment>
<sequence>MHITNKTNNSQKNRLIIVSNRLPIVLSKDNKGRWQAEQGSGGLITALAPVLKNRGGLWIGWPGTSRAHDKKALESVFTRAAGDFGYTFEPVFLPESLVNAYYFGFSNQVLWPLFHDLQTRCDFSPDYWNAYQKVNEIFARTIAQNIKSQDDHIWVHDYHLMGVGQALRKLHATAKIGYFLHIPFPPLDIFLKLPWRFQILESLLCYDMIGFQTQRDRRNFVQCVHAMLNHIRIKGRGQVLSTQVNGRMVRVGNFPISIDYNEFAKKAGTRAVEKRVDEIRAVFPSDHLILGVDRLDYSKGIPERLLAFRNALQRYPELEKKISMVQIVVPSRQRIPEYENLKHEIEQLISEINGTFTRPGWVPIHYLYQGVDRTELTALYRAADIALVTPLKDGMNLVAKEYCASNIHLDGVLILSEFAGASSQLYKHALLVNPHDIEGIADAINQACHMGLDERKKRMRALRKIVKKTDIYWWVDTFLKAVFSHDLDTLGPLEDYIPSQEISNRKNSEAP</sequence>
<dbReference type="GO" id="GO:0005992">
    <property type="term" value="P:trehalose biosynthetic process"/>
    <property type="evidence" value="ECO:0007669"/>
    <property type="project" value="InterPro"/>
</dbReference>
<dbReference type="GO" id="GO:0005829">
    <property type="term" value="C:cytosol"/>
    <property type="evidence" value="ECO:0007669"/>
    <property type="project" value="TreeGrafter"/>
</dbReference>
<keyword evidence="3 10" id="KW-0808">Transferase</keyword>
<organism evidence="10 11">
    <name type="scientific">Desulfotignum phosphitoxidans DSM 13687</name>
    <dbReference type="NCBI Taxonomy" id="1286635"/>
    <lineage>
        <taxon>Bacteria</taxon>
        <taxon>Pseudomonadati</taxon>
        <taxon>Thermodesulfobacteriota</taxon>
        <taxon>Desulfobacteria</taxon>
        <taxon>Desulfobacterales</taxon>
        <taxon>Desulfobacteraceae</taxon>
        <taxon>Desulfotignum</taxon>
    </lineage>
</organism>
<evidence type="ECO:0000256" key="5">
    <source>
        <dbReference type="ARBA" id="ARBA00055920"/>
    </source>
</evidence>
<keyword evidence="2 10" id="KW-0328">Glycosyltransferase</keyword>
<keyword evidence="11" id="KW-1185">Reference proteome</keyword>
<comment type="caution">
    <text evidence="10">The sequence shown here is derived from an EMBL/GenBank/DDBJ whole genome shotgun (WGS) entry which is preliminary data.</text>
</comment>
<evidence type="ECO:0000256" key="8">
    <source>
        <dbReference type="ARBA" id="ARBA00069974"/>
    </source>
</evidence>
<dbReference type="CDD" id="cd03788">
    <property type="entry name" value="GT20_TPS"/>
    <property type="match status" value="1"/>
</dbReference>
<dbReference type="EC" id="2.4.1.213" evidence="7"/>
<gene>
    <name evidence="10" type="primary">otsA</name>
    <name evidence="10" type="ORF">Dpo_2c00340</name>
</gene>
<dbReference type="OrthoDB" id="9815690at2"/>
<evidence type="ECO:0000256" key="9">
    <source>
        <dbReference type="ARBA" id="ARBA00080497"/>
    </source>
</evidence>
<comment type="catalytic activity">
    <reaction evidence="4">
        <text>ADP-alpha-D-glucose + sn-glycerol 3-phosphate = 2-O-(alpha-D-glucopyranosyl)-sn-glycerol 3-phosphate + ADP + H(+)</text>
        <dbReference type="Rhea" id="RHEA:12881"/>
        <dbReference type="ChEBI" id="CHEBI:15378"/>
        <dbReference type="ChEBI" id="CHEBI:57498"/>
        <dbReference type="ChEBI" id="CHEBI:57597"/>
        <dbReference type="ChEBI" id="CHEBI:87089"/>
        <dbReference type="ChEBI" id="CHEBI:456216"/>
        <dbReference type="EC" id="2.4.1.213"/>
    </reaction>
</comment>
<proteinExistence type="inferred from homology"/>
<dbReference type="GO" id="GO:0033828">
    <property type="term" value="F:glucosylglycerol-phosphate synthase activity"/>
    <property type="evidence" value="ECO:0007669"/>
    <property type="project" value="UniProtKB-EC"/>
</dbReference>
<accession>S0G6V6</accession>
<evidence type="ECO:0000256" key="1">
    <source>
        <dbReference type="ARBA" id="ARBA00008799"/>
    </source>
</evidence>
<dbReference type="FunFam" id="3.40.50.2000:FF:000010">
    <property type="entry name" value="Alpha,alpha-trehalose-phosphate synthase"/>
    <property type="match status" value="1"/>
</dbReference>
<evidence type="ECO:0000313" key="10">
    <source>
        <dbReference type="EMBL" id="EMS80346.1"/>
    </source>
</evidence>
<dbReference type="RefSeq" id="WP_006964580.1">
    <property type="nucleotide sequence ID" value="NZ_APJX01000002.1"/>
</dbReference>
<dbReference type="GO" id="GO:0004805">
    <property type="term" value="F:trehalose-phosphatase activity"/>
    <property type="evidence" value="ECO:0007669"/>
    <property type="project" value="TreeGrafter"/>
</dbReference>
<dbReference type="Gene3D" id="3.40.50.2000">
    <property type="entry name" value="Glycogen Phosphorylase B"/>
    <property type="match status" value="2"/>
</dbReference>
<comment type="similarity">
    <text evidence="1">Belongs to the glycosyltransferase 20 family.</text>
</comment>
<dbReference type="Pfam" id="PF00982">
    <property type="entry name" value="Glyco_transf_20"/>
    <property type="match status" value="1"/>
</dbReference>
<evidence type="ECO:0000256" key="7">
    <source>
        <dbReference type="ARBA" id="ARBA00066821"/>
    </source>
</evidence>
<evidence type="ECO:0000256" key="2">
    <source>
        <dbReference type="ARBA" id="ARBA00022676"/>
    </source>
</evidence>
<evidence type="ECO:0000256" key="3">
    <source>
        <dbReference type="ARBA" id="ARBA00022679"/>
    </source>
</evidence>
<dbReference type="Proteomes" id="UP000014216">
    <property type="component" value="Unassembled WGS sequence"/>
</dbReference>
<evidence type="ECO:0000313" key="11">
    <source>
        <dbReference type="Proteomes" id="UP000014216"/>
    </source>
</evidence>
<evidence type="ECO:0000256" key="4">
    <source>
        <dbReference type="ARBA" id="ARBA00052754"/>
    </source>
</evidence>